<evidence type="ECO:0000256" key="1">
    <source>
        <dbReference type="SAM" id="MobiDB-lite"/>
    </source>
</evidence>
<dbReference type="Pfam" id="PF13560">
    <property type="entry name" value="HTH_31"/>
    <property type="match status" value="1"/>
</dbReference>
<protein>
    <submittedName>
        <fullName evidence="3">Transcriptional regulator with XRE-family HTH domain</fullName>
    </submittedName>
</protein>
<dbReference type="EMBL" id="JAVDYC010000001">
    <property type="protein sequence ID" value="MDR7320123.1"/>
    <property type="molecule type" value="Genomic_DNA"/>
</dbReference>
<evidence type="ECO:0000313" key="3">
    <source>
        <dbReference type="EMBL" id="MDR7320123.1"/>
    </source>
</evidence>
<comment type="caution">
    <text evidence="3">The sequence shown here is derived from an EMBL/GenBank/DDBJ whole genome shotgun (WGS) entry which is preliminary data.</text>
</comment>
<accession>A0AAE3ZL19</accession>
<dbReference type="SUPFAM" id="SSF47413">
    <property type="entry name" value="lambda repressor-like DNA-binding domains"/>
    <property type="match status" value="1"/>
</dbReference>
<organism evidence="3 4">
    <name type="scientific">Catenuloplanes niger</name>
    <dbReference type="NCBI Taxonomy" id="587534"/>
    <lineage>
        <taxon>Bacteria</taxon>
        <taxon>Bacillati</taxon>
        <taxon>Actinomycetota</taxon>
        <taxon>Actinomycetes</taxon>
        <taxon>Micromonosporales</taxon>
        <taxon>Micromonosporaceae</taxon>
        <taxon>Catenuloplanes</taxon>
    </lineage>
</organism>
<dbReference type="InterPro" id="IPR010982">
    <property type="entry name" value="Lambda_DNA-bd_dom_sf"/>
</dbReference>
<dbReference type="GO" id="GO:0003677">
    <property type="term" value="F:DNA binding"/>
    <property type="evidence" value="ECO:0007669"/>
    <property type="project" value="InterPro"/>
</dbReference>
<dbReference type="Gene3D" id="1.10.260.40">
    <property type="entry name" value="lambda repressor-like DNA-binding domains"/>
    <property type="match status" value="1"/>
</dbReference>
<feature type="compositionally biased region" description="Low complexity" evidence="1">
    <location>
        <begin position="298"/>
        <end position="338"/>
    </location>
</feature>
<dbReference type="RefSeq" id="WP_310408383.1">
    <property type="nucleotide sequence ID" value="NZ_JAVDYC010000001.1"/>
</dbReference>
<evidence type="ECO:0000259" key="2">
    <source>
        <dbReference type="PROSITE" id="PS50943"/>
    </source>
</evidence>
<dbReference type="SMART" id="SM00530">
    <property type="entry name" value="HTH_XRE"/>
    <property type="match status" value="1"/>
</dbReference>
<dbReference type="PANTHER" id="PTHR47691:SF3">
    <property type="entry name" value="HTH-TYPE TRANSCRIPTIONAL REGULATOR RV0890C-RELATED"/>
    <property type="match status" value="1"/>
</dbReference>
<reference evidence="3 4" key="1">
    <citation type="submission" date="2023-07" db="EMBL/GenBank/DDBJ databases">
        <title>Sequencing the genomes of 1000 actinobacteria strains.</title>
        <authorList>
            <person name="Klenk H.-P."/>
        </authorList>
    </citation>
    <scope>NUCLEOTIDE SEQUENCE [LARGE SCALE GENOMIC DNA]</scope>
    <source>
        <strain evidence="3 4">DSM 44711</strain>
    </source>
</reference>
<dbReference type="Proteomes" id="UP001183629">
    <property type="component" value="Unassembled WGS sequence"/>
</dbReference>
<feature type="domain" description="HTH cro/C1-type" evidence="2">
    <location>
        <begin position="9"/>
        <end position="64"/>
    </location>
</feature>
<dbReference type="SMART" id="SM00382">
    <property type="entry name" value="AAA"/>
    <property type="match status" value="1"/>
</dbReference>
<proteinExistence type="predicted"/>
<dbReference type="AlphaFoldDB" id="A0AAE3ZL19"/>
<sequence length="467" mass="47687">MREELGERLRELRIRAGLTIEGLAGASGVSVRAISDTERGRSRMPRPRTVVALAAALGLDGADADALAELARSARGTVVAGRPRAGELPRRAGVFVGRRAALTEIGGWVSASRPDGPALVVVLHGLPGVGKTALALRLAERHRDRFPGGALYADLRGGAGAEAETVLLRALGVGARRIAAAGDERAGQLRELLGRRRCLLVLDGADREARVRALLPGAGCVLVTSRRALAGLEAVRRYALAPLSPGESAALWRAIGGESGTPEQIDAVARLCGHLPQALHLAAARLTGTGPVRTGPVAHATGTGPAARATGTGPAAHTTGTGPAPHATGTTPAPHATGVDPAARVTGAGHRRRVGEPWPMARLLAELSDMDRGPAALTGAGIGAPAAFPELGSDARAVLRGLLRAPTPFVRTADAAAAAGCDPVTAETLLEELLDLGLLRSVGADRYRLHDAARLFAGPEPAAPDSA</sequence>
<dbReference type="CDD" id="cd00093">
    <property type="entry name" value="HTH_XRE"/>
    <property type="match status" value="1"/>
</dbReference>
<gene>
    <name evidence="3" type="ORF">J2S44_000373</name>
</gene>
<dbReference type="InterPro" id="IPR003593">
    <property type="entry name" value="AAA+_ATPase"/>
</dbReference>
<dbReference type="SUPFAM" id="SSF52540">
    <property type="entry name" value="P-loop containing nucleoside triphosphate hydrolases"/>
    <property type="match status" value="1"/>
</dbReference>
<dbReference type="InterPro" id="IPR027417">
    <property type="entry name" value="P-loop_NTPase"/>
</dbReference>
<dbReference type="InterPro" id="IPR001387">
    <property type="entry name" value="Cro/C1-type_HTH"/>
</dbReference>
<keyword evidence="4" id="KW-1185">Reference proteome</keyword>
<feature type="region of interest" description="Disordered" evidence="1">
    <location>
        <begin position="293"/>
        <end position="340"/>
    </location>
</feature>
<dbReference type="PROSITE" id="PS50943">
    <property type="entry name" value="HTH_CROC1"/>
    <property type="match status" value="1"/>
</dbReference>
<dbReference type="Gene3D" id="3.40.50.300">
    <property type="entry name" value="P-loop containing nucleotide triphosphate hydrolases"/>
    <property type="match status" value="1"/>
</dbReference>
<evidence type="ECO:0000313" key="4">
    <source>
        <dbReference type="Proteomes" id="UP001183629"/>
    </source>
</evidence>
<dbReference type="PRINTS" id="PR00364">
    <property type="entry name" value="DISEASERSIST"/>
</dbReference>
<dbReference type="PANTHER" id="PTHR47691">
    <property type="entry name" value="REGULATOR-RELATED"/>
    <property type="match status" value="1"/>
</dbReference>
<name>A0AAE3ZL19_9ACTN</name>